<gene>
    <name evidence="1" type="ORF">QS748_07770</name>
</gene>
<sequence>MGNFYKQLTLAERYQIQSFGTLVFSARSIGGYLNSSNKTISLKLKRCHRGL</sequence>
<proteinExistence type="predicted"/>
<reference evidence="1 2" key="1">
    <citation type="journal article" date="2023" name="bioRxiv">
        <title>An intranuclear bacterial parasite of deep-sea mussels expresses apoptosis inhibitors acquired from its host.</title>
        <authorList>
            <person name="Gonzalez Porras M.A."/>
            <person name="Assie A."/>
            <person name="Tietjen M."/>
            <person name="Violette M."/>
            <person name="Kleiner M."/>
            <person name="Gruber-Vodicka H."/>
            <person name="Dubilier N."/>
            <person name="Leisch N."/>
        </authorList>
    </citation>
    <scope>NUCLEOTIDE SEQUENCE [LARGE SCALE GENOMIC DNA]</scope>
    <source>
        <strain evidence="1">IAP13</strain>
    </source>
</reference>
<accession>A0AA90NU15</accession>
<protein>
    <submittedName>
        <fullName evidence="1">Uncharacterized protein</fullName>
    </submittedName>
</protein>
<evidence type="ECO:0000313" key="1">
    <source>
        <dbReference type="EMBL" id="MDP0589087.1"/>
    </source>
</evidence>
<dbReference type="Proteomes" id="UP001178148">
    <property type="component" value="Unassembled WGS sequence"/>
</dbReference>
<evidence type="ECO:0000313" key="2">
    <source>
        <dbReference type="Proteomes" id="UP001178148"/>
    </source>
</evidence>
<name>A0AA90NU15_9GAMM</name>
<organism evidence="1 2">
    <name type="scientific">Candidatus Endonucleibacter bathymodioli</name>
    <dbReference type="NCBI Taxonomy" id="539814"/>
    <lineage>
        <taxon>Bacteria</taxon>
        <taxon>Pseudomonadati</taxon>
        <taxon>Pseudomonadota</taxon>
        <taxon>Gammaproteobacteria</taxon>
        <taxon>Oceanospirillales</taxon>
        <taxon>Endozoicomonadaceae</taxon>
        <taxon>Candidatus Endonucleibacter</taxon>
    </lineage>
</organism>
<keyword evidence="2" id="KW-1185">Reference proteome</keyword>
<dbReference type="AlphaFoldDB" id="A0AA90NU15"/>
<comment type="caution">
    <text evidence="1">The sequence shown here is derived from an EMBL/GenBank/DDBJ whole genome shotgun (WGS) entry which is preliminary data.</text>
</comment>
<dbReference type="EMBL" id="JASXSV010000010">
    <property type="protein sequence ID" value="MDP0589087.1"/>
    <property type="molecule type" value="Genomic_DNA"/>
</dbReference>